<dbReference type="EMBL" id="JBHTIW010000001">
    <property type="protein sequence ID" value="MFD0918198.1"/>
    <property type="molecule type" value="Genomic_DNA"/>
</dbReference>
<dbReference type="PANTHER" id="PTHR10720:SF0">
    <property type="entry name" value="HEME OXYGENASE"/>
    <property type="match status" value="1"/>
</dbReference>
<dbReference type="PIRSF" id="PIRSF000343">
    <property type="entry name" value="Haem_Oase"/>
    <property type="match status" value="1"/>
</dbReference>
<evidence type="ECO:0000256" key="3">
    <source>
        <dbReference type="ARBA" id="ARBA00023004"/>
    </source>
</evidence>
<keyword evidence="2" id="KW-0479">Metal-binding</keyword>
<accession>A0ABW3FL08</accession>
<dbReference type="RefSeq" id="WP_263250167.1">
    <property type="nucleotide sequence ID" value="NZ_BAABLT010000034.1"/>
</dbReference>
<dbReference type="PRINTS" id="PR00088">
    <property type="entry name" value="HAEMOXYGNASE"/>
</dbReference>
<organism evidence="4 5">
    <name type="scientific">Saccharopolyspora rosea</name>
    <dbReference type="NCBI Taxonomy" id="524884"/>
    <lineage>
        <taxon>Bacteria</taxon>
        <taxon>Bacillati</taxon>
        <taxon>Actinomycetota</taxon>
        <taxon>Actinomycetes</taxon>
        <taxon>Pseudonocardiales</taxon>
        <taxon>Pseudonocardiaceae</taxon>
        <taxon>Saccharopolyspora</taxon>
    </lineage>
</organism>
<dbReference type="SUPFAM" id="SSF48613">
    <property type="entry name" value="Heme oxygenase-like"/>
    <property type="match status" value="1"/>
</dbReference>
<evidence type="ECO:0000256" key="2">
    <source>
        <dbReference type="ARBA" id="ARBA00022723"/>
    </source>
</evidence>
<keyword evidence="1" id="KW-0349">Heme</keyword>
<evidence type="ECO:0000256" key="1">
    <source>
        <dbReference type="ARBA" id="ARBA00022617"/>
    </source>
</evidence>
<evidence type="ECO:0000313" key="4">
    <source>
        <dbReference type="EMBL" id="MFD0918198.1"/>
    </source>
</evidence>
<dbReference type="Pfam" id="PF01126">
    <property type="entry name" value="Heme_oxygenase"/>
    <property type="match status" value="1"/>
</dbReference>
<name>A0ABW3FL08_9PSEU</name>
<proteinExistence type="predicted"/>
<keyword evidence="5" id="KW-1185">Reference proteome</keyword>
<comment type="caution">
    <text evidence="4">The sequence shown here is derived from an EMBL/GenBank/DDBJ whole genome shotgun (WGS) entry which is preliminary data.</text>
</comment>
<dbReference type="PANTHER" id="PTHR10720">
    <property type="entry name" value="HEME OXYGENASE"/>
    <property type="match status" value="1"/>
</dbReference>
<dbReference type="InterPro" id="IPR016053">
    <property type="entry name" value="Haem_Oase-like"/>
</dbReference>
<dbReference type="InterPro" id="IPR016084">
    <property type="entry name" value="Haem_Oase-like_multi-hlx"/>
</dbReference>
<protein>
    <submittedName>
        <fullName evidence="4">Heme oxygenase (Biliverdin-producing)</fullName>
    </submittedName>
</protein>
<dbReference type="InterPro" id="IPR002051">
    <property type="entry name" value="Haem_Oase"/>
</dbReference>
<keyword evidence="3" id="KW-0408">Iron</keyword>
<dbReference type="Proteomes" id="UP001597018">
    <property type="component" value="Unassembled WGS sequence"/>
</dbReference>
<evidence type="ECO:0000313" key="5">
    <source>
        <dbReference type="Proteomes" id="UP001597018"/>
    </source>
</evidence>
<dbReference type="CDD" id="cd19165">
    <property type="entry name" value="HemeO"/>
    <property type="match status" value="1"/>
</dbReference>
<sequence>MATAEHPVRSDFARHLRDRTRGEHARAEAEPFVRALLSGQLDVDAYAMLLGQYYFAYEVLEAAADAMRCDLVAGPFVSDRLRRLPALEADLHHYLGPDWYEVIRPSAETEDYRSRLREVCFDWPGGFVAHHYTRYLADLSGGQAIRAAMTARCDGAGPSDDGGGLAFLTFPEIPHRPRFRTAYRTLLDTAGWDAAEQERIVTEVKLAFRLNIRVLAELGRRLAPPIPRQRRG</sequence>
<reference evidence="5" key="1">
    <citation type="journal article" date="2019" name="Int. J. Syst. Evol. Microbiol.">
        <title>The Global Catalogue of Microorganisms (GCM) 10K type strain sequencing project: providing services to taxonomists for standard genome sequencing and annotation.</title>
        <authorList>
            <consortium name="The Broad Institute Genomics Platform"/>
            <consortium name="The Broad Institute Genome Sequencing Center for Infectious Disease"/>
            <person name="Wu L."/>
            <person name="Ma J."/>
        </authorList>
    </citation>
    <scope>NUCLEOTIDE SEQUENCE [LARGE SCALE GENOMIC DNA]</scope>
    <source>
        <strain evidence="5">CCUG 56401</strain>
    </source>
</reference>
<dbReference type="Gene3D" id="1.20.910.10">
    <property type="entry name" value="Heme oxygenase-like"/>
    <property type="match status" value="1"/>
</dbReference>
<gene>
    <name evidence="4" type="ORF">ACFQ16_00430</name>
</gene>